<protein>
    <submittedName>
        <fullName evidence="2">Uncharacterized protein</fullName>
    </submittedName>
</protein>
<accession>A0AAE3NW63</accession>
<dbReference type="EMBL" id="JARGYC010000076">
    <property type="protein sequence ID" value="MDF0603136.1"/>
    <property type="molecule type" value="Genomic_DNA"/>
</dbReference>
<evidence type="ECO:0000313" key="2">
    <source>
        <dbReference type="EMBL" id="MDF0603136.1"/>
    </source>
</evidence>
<evidence type="ECO:0000256" key="1">
    <source>
        <dbReference type="SAM" id="Phobius"/>
    </source>
</evidence>
<comment type="caution">
    <text evidence="2">The sequence shown here is derived from an EMBL/GenBank/DDBJ whole genome shotgun (WGS) entry which is preliminary data.</text>
</comment>
<keyword evidence="1" id="KW-0472">Membrane</keyword>
<sequence length="337" mass="36114">MTALTEYQRLELPAIWRADPEDQRRDVIVSLGDATLVIYDGAGRPLAHWSLAAVERLNPSIRPALYRPGPDSPEELEVTDTDLETAIERIRAAIDRRRPRQGRLRYVLLAGALVAVLAAGVLWLPDAMIRHAAAVVPAAKRADLGARLLDEVRRLTGPPCSTELGDRAVGELEARLLGGSGRLVVLPDGISDAAHLPGGIVLVSRALVEEYDDPSVVAGYVLAEVARAAAVDPVERMLRVTGPMVAFRLLTTGDVREATLAGYAEALLTAPPDPVADRALLERFAAVEVPASPYAYAVDASGETTLGLIEADPVDPTFAPPVLRDAEWVSLQGICRE</sequence>
<feature type="transmembrane region" description="Helical" evidence="1">
    <location>
        <begin position="106"/>
        <end position="124"/>
    </location>
</feature>
<reference evidence="2" key="1">
    <citation type="submission" date="2023-03" db="EMBL/GenBank/DDBJ databases">
        <title>Multiphase analysis and comparison of six strains from genera Psychromarinibacter, Lutimaribacter, and Maritimibacter, including a novel species: Psychromarinibacter sediminicola sp. nov.</title>
        <authorList>
            <person name="Wang Y.-H."/>
            <person name="Ye M.-Q."/>
            <person name="Du Z.-J."/>
        </authorList>
    </citation>
    <scope>NUCLEOTIDE SEQUENCE</scope>
    <source>
        <strain evidence="2">C21-152</strain>
    </source>
</reference>
<evidence type="ECO:0000313" key="3">
    <source>
        <dbReference type="Proteomes" id="UP001220964"/>
    </source>
</evidence>
<keyword evidence="3" id="KW-1185">Reference proteome</keyword>
<organism evidence="2 3">
    <name type="scientific">Psychromarinibacter sediminicola</name>
    <dbReference type="NCBI Taxonomy" id="3033385"/>
    <lineage>
        <taxon>Bacteria</taxon>
        <taxon>Pseudomonadati</taxon>
        <taxon>Pseudomonadota</taxon>
        <taxon>Alphaproteobacteria</taxon>
        <taxon>Rhodobacterales</taxon>
        <taxon>Paracoccaceae</taxon>
        <taxon>Psychromarinibacter</taxon>
    </lineage>
</organism>
<keyword evidence="1" id="KW-1133">Transmembrane helix</keyword>
<dbReference type="RefSeq" id="WP_275569259.1">
    <property type="nucleotide sequence ID" value="NZ_JARGYC010000076.1"/>
</dbReference>
<gene>
    <name evidence="2" type="ORF">P1J78_20515</name>
</gene>
<keyword evidence="1" id="KW-0812">Transmembrane</keyword>
<dbReference type="Proteomes" id="UP001220964">
    <property type="component" value="Unassembled WGS sequence"/>
</dbReference>
<proteinExistence type="predicted"/>
<dbReference type="AlphaFoldDB" id="A0AAE3NW63"/>
<name>A0AAE3NW63_9RHOB</name>